<dbReference type="VEuPathDB" id="FungiDB:H257_17430"/>
<name>A0A425DM44_APHAT</name>
<evidence type="ECO:0000313" key="1">
    <source>
        <dbReference type="EMBL" id="RQM30404.1"/>
    </source>
</evidence>
<evidence type="ECO:0008006" key="3">
    <source>
        <dbReference type="Google" id="ProtNLM"/>
    </source>
</evidence>
<dbReference type="AlphaFoldDB" id="A0A425DM44"/>
<dbReference type="Proteomes" id="UP000284702">
    <property type="component" value="Unassembled WGS sequence"/>
</dbReference>
<reference evidence="1" key="1">
    <citation type="submission" date="2018-07" db="EMBL/GenBank/DDBJ databases">
        <title>Annotation of Aphanomyces astaci genome assembly.</title>
        <authorList>
            <person name="Studholme D.J."/>
        </authorList>
    </citation>
    <scope>NUCLEOTIDE SEQUENCE [LARGE SCALE GENOMIC DNA]</scope>
    <source>
        <strain evidence="1">Pc</strain>
    </source>
</reference>
<protein>
    <recommendedName>
        <fullName evidence="3">DDE-1 domain-containing protein</fullName>
    </recommendedName>
</protein>
<keyword evidence="2" id="KW-1185">Reference proteome</keyword>
<sequence length="79" mass="9122">MVYDCCRCVGIELAKMSSLNFEILKHGDKLPILFVLKGKPGGDIERKEIPTFPSLHLYLVQENAWVDKEVWNIYLNDLL</sequence>
<gene>
    <name evidence="1" type="ORF">B5M09_012790</name>
</gene>
<accession>A0A425DM44</accession>
<organism evidence="1 2">
    <name type="scientific">Aphanomyces astaci</name>
    <name type="common">Crayfish plague agent</name>
    <dbReference type="NCBI Taxonomy" id="112090"/>
    <lineage>
        <taxon>Eukaryota</taxon>
        <taxon>Sar</taxon>
        <taxon>Stramenopiles</taxon>
        <taxon>Oomycota</taxon>
        <taxon>Saprolegniomycetes</taxon>
        <taxon>Saprolegniales</taxon>
        <taxon>Verrucalvaceae</taxon>
        <taxon>Aphanomyces</taxon>
    </lineage>
</organism>
<evidence type="ECO:0000313" key="2">
    <source>
        <dbReference type="Proteomes" id="UP000284702"/>
    </source>
</evidence>
<dbReference type="EMBL" id="MZMZ02000787">
    <property type="protein sequence ID" value="RQM30404.1"/>
    <property type="molecule type" value="Genomic_DNA"/>
</dbReference>
<comment type="caution">
    <text evidence="1">The sequence shown here is derived from an EMBL/GenBank/DDBJ whole genome shotgun (WGS) entry which is preliminary data.</text>
</comment>
<proteinExistence type="predicted"/>